<dbReference type="AlphaFoldDB" id="A0ABD4DZA7"/>
<reference evidence="1 2" key="1">
    <citation type="submission" date="2015-11" db="EMBL/GenBank/DDBJ databases">
        <title>Expanding the genomic diversity of Burkholderia species for the development of highly accurate diagnostics.</title>
        <authorList>
            <person name="Sahl J."/>
            <person name="Keim P."/>
            <person name="Wagner D."/>
        </authorList>
    </citation>
    <scope>NUCLEOTIDE SEQUENCE [LARGE SCALE GENOMIC DNA]</scope>
    <source>
        <strain evidence="1 2">MSMB1585WGS</strain>
    </source>
</reference>
<evidence type="ECO:0000313" key="2">
    <source>
        <dbReference type="Proteomes" id="UP000057910"/>
    </source>
</evidence>
<accession>A0ABD4DZA7</accession>
<organism evidence="1 2">
    <name type="scientific">Burkholderia ubonensis</name>
    <dbReference type="NCBI Taxonomy" id="101571"/>
    <lineage>
        <taxon>Bacteria</taxon>
        <taxon>Pseudomonadati</taxon>
        <taxon>Pseudomonadota</taxon>
        <taxon>Betaproteobacteria</taxon>
        <taxon>Burkholderiales</taxon>
        <taxon>Burkholderiaceae</taxon>
        <taxon>Burkholderia</taxon>
        <taxon>Burkholderia cepacia complex</taxon>
    </lineage>
</organism>
<dbReference type="EMBL" id="LPAD01000071">
    <property type="protein sequence ID" value="KVN83441.1"/>
    <property type="molecule type" value="Genomic_DNA"/>
</dbReference>
<dbReference type="RefSeq" id="WP_060040274.1">
    <property type="nucleotide sequence ID" value="NZ_LPAD01000071.1"/>
</dbReference>
<gene>
    <name evidence="1" type="ORF">WJ68_16135</name>
</gene>
<dbReference type="Proteomes" id="UP000057910">
    <property type="component" value="Unassembled WGS sequence"/>
</dbReference>
<protein>
    <submittedName>
        <fullName evidence="1">Uncharacterized protein</fullName>
    </submittedName>
</protein>
<name>A0ABD4DZA7_9BURK</name>
<evidence type="ECO:0000313" key="1">
    <source>
        <dbReference type="EMBL" id="KVN83441.1"/>
    </source>
</evidence>
<sequence>MNQPIKQIGRADELAKKFIAAATRGASAQARGEPGEFVALISDAIVELLAQEIPMTEEALRDVGDDIRHALETMCSQGFSRAAAIFPGLAITGANLTLAANSSVALLWETDFYPAPLHPRHPGECTPLGTFDGHDLYVARQGFGLPDTFVARYGSGSGDYSTYNPTPAGGAAPSWVEVFGDRTTTDDAAALFAEALRRANQLGVL</sequence>
<proteinExistence type="predicted"/>
<comment type="caution">
    <text evidence="1">The sequence shown here is derived from an EMBL/GenBank/DDBJ whole genome shotgun (WGS) entry which is preliminary data.</text>
</comment>